<evidence type="ECO:0000313" key="1">
    <source>
        <dbReference type="EMBL" id="ALO46613.1"/>
    </source>
</evidence>
<reference evidence="1 2" key="1">
    <citation type="submission" date="2015-11" db="EMBL/GenBank/DDBJ databases">
        <authorList>
            <person name="Zhang Y."/>
            <person name="Guo Z."/>
        </authorList>
    </citation>
    <scope>NUCLEOTIDE SEQUENCE [LARGE SCALE GENOMIC DNA]</scope>
    <source>
        <strain evidence="1 2">KCTC 32221</strain>
    </source>
</reference>
<name>A0A0S2KEL5_9GAMM</name>
<protein>
    <submittedName>
        <fullName evidence="1">Uncharacterized protein</fullName>
    </submittedName>
</protein>
<accession>A0A0S2KEL5</accession>
<organism evidence="1 2">
    <name type="scientific">Pseudohongiella spirulinae</name>
    <dbReference type="NCBI Taxonomy" id="1249552"/>
    <lineage>
        <taxon>Bacteria</taxon>
        <taxon>Pseudomonadati</taxon>
        <taxon>Pseudomonadota</taxon>
        <taxon>Gammaproteobacteria</taxon>
        <taxon>Pseudomonadales</taxon>
        <taxon>Pseudohongiellaceae</taxon>
        <taxon>Pseudohongiella</taxon>
    </lineage>
</organism>
<dbReference type="AlphaFoldDB" id="A0A0S2KEL5"/>
<dbReference type="STRING" id="1249552.PS2015_1971"/>
<dbReference type="OrthoDB" id="7066740at2"/>
<dbReference type="KEGG" id="pspi:PS2015_1971"/>
<dbReference type="EMBL" id="CP013189">
    <property type="protein sequence ID" value="ALO46613.1"/>
    <property type="molecule type" value="Genomic_DNA"/>
</dbReference>
<dbReference type="Proteomes" id="UP000065641">
    <property type="component" value="Chromosome"/>
</dbReference>
<proteinExistence type="predicted"/>
<keyword evidence="2" id="KW-1185">Reference proteome</keyword>
<evidence type="ECO:0000313" key="2">
    <source>
        <dbReference type="Proteomes" id="UP000065641"/>
    </source>
</evidence>
<gene>
    <name evidence="1" type="ORF">PS2015_1971</name>
</gene>
<dbReference type="RefSeq" id="WP_058022085.1">
    <property type="nucleotide sequence ID" value="NZ_CP013189.1"/>
</dbReference>
<sequence>MMAVIEVKHKCVWGIGETIEAAKADAYFVIRGKAEHNRPAESDLSYAHLSPNADLDTDGLTMWQWVIQDSAAVGNSVSGQMGLF</sequence>